<evidence type="ECO:0000313" key="6">
    <source>
        <dbReference type="Proteomes" id="UP000183832"/>
    </source>
</evidence>
<protein>
    <submittedName>
        <fullName evidence="5">CLUMA_CG003020, isoform A</fullName>
    </submittedName>
</protein>
<dbReference type="InterPro" id="IPR010562">
    <property type="entry name" value="Haemolymph_juvenile_hormone-bd"/>
</dbReference>
<evidence type="ECO:0000256" key="2">
    <source>
        <dbReference type="ARBA" id="ARBA00023108"/>
    </source>
</evidence>
<proteinExistence type="inferred from homology"/>
<dbReference type="SMART" id="SM00700">
    <property type="entry name" value="JHBP"/>
    <property type="match status" value="1"/>
</dbReference>
<comment type="similarity">
    <text evidence="3">Belongs to the TO family.</text>
</comment>
<name>A0A1J1HMI6_9DIPT</name>
<dbReference type="GO" id="GO:0007623">
    <property type="term" value="P:circadian rhythm"/>
    <property type="evidence" value="ECO:0007669"/>
    <property type="project" value="UniProtKB-ARBA"/>
</dbReference>
<dbReference type="OrthoDB" id="8186595at2759"/>
<feature type="signal peptide" evidence="4">
    <location>
        <begin position="1"/>
        <end position="16"/>
    </location>
</feature>
<dbReference type="GO" id="GO:0005615">
    <property type="term" value="C:extracellular space"/>
    <property type="evidence" value="ECO:0007669"/>
    <property type="project" value="TreeGrafter"/>
</dbReference>
<evidence type="ECO:0000256" key="3">
    <source>
        <dbReference type="ARBA" id="ARBA00060902"/>
    </source>
</evidence>
<dbReference type="InterPro" id="IPR038606">
    <property type="entry name" value="To_sf"/>
</dbReference>
<gene>
    <name evidence="5" type="primary">similar to Protein takeout</name>
    <name evidence="5" type="ORF">CLUMA_CG003020</name>
</gene>
<evidence type="ECO:0000256" key="1">
    <source>
        <dbReference type="ARBA" id="ARBA00022729"/>
    </source>
</evidence>
<keyword evidence="1 4" id="KW-0732">Signal</keyword>
<dbReference type="EMBL" id="CVRI01000011">
    <property type="protein sequence ID" value="CRK89261.1"/>
    <property type="molecule type" value="Genomic_DNA"/>
</dbReference>
<dbReference type="AlphaFoldDB" id="A0A1J1HMI6"/>
<evidence type="ECO:0000313" key="5">
    <source>
        <dbReference type="EMBL" id="CRK89261.1"/>
    </source>
</evidence>
<organism evidence="5 6">
    <name type="scientific">Clunio marinus</name>
    <dbReference type="NCBI Taxonomy" id="568069"/>
    <lineage>
        <taxon>Eukaryota</taxon>
        <taxon>Metazoa</taxon>
        <taxon>Ecdysozoa</taxon>
        <taxon>Arthropoda</taxon>
        <taxon>Hexapoda</taxon>
        <taxon>Insecta</taxon>
        <taxon>Pterygota</taxon>
        <taxon>Neoptera</taxon>
        <taxon>Endopterygota</taxon>
        <taxon>Diptera</taxon>
        <taxon>Nematocera</taxon>
        <taxon>Chironomoidea</taxon>
        <taxon>Chironomidae</taxon>
        <taxon>Clunio</taxon>
    </lineage>
</organism>
<accession>A0A1J1HMI6</accession>
<dbReference type="PANTHER" id="PTHR11008:SF40">
    <property type="entry name" value="PROTEIN TAKEOUT"/>
    <property type="match status" value="1"/>
</dbReference>
<feature type="chain" id="PRO_5013063004" evidence="4">
    <location>
        <begin position="17"/>
        <end position="245"/>
    </location>
</feature>
<dbReference type="Pfam" id="PF06585">
    <property type="entry name" value="JHBP"/>
    <property type="match status" value="1"/>
</dbReference>
<reference evidence="5 6" key="1">
    <citation type="submission" date="2015-04" db="EMBL/GenBank/DDBJ databases">
        <authorList>
            <person name="Syromyatnikov M.Y."/>
            <person name="Popov V.N."/>
        </authorList>
    </citation>
    <scope>NUCLEOTIDE SEQUENCE [LARGE SCALE GENOMIC DNA]</scope>
</reference>
<keyword evidence="6" id="KW-1185">Reference proteome</keyword>
<dbReference type="STRING" id="568069.A0A1J1HMI6"/>
<sequence length="245" mass="27608">MKYLALFFTFTTFALAAKLPANQEKCAPGNSNCLLKVANEIISKGKTGYAEIGLPVLDPLRIEKLNIEQGGESPVNLKIYLKNVDMSGLSDVKFNKIEGFSANYDKEKTEFRFRYPVLNIYGPYKMEGRVLVLPVQGNGIMNLTMYDNDIVYKVQTKKVVKNGKDYIQIDKSKLDFVTPSLTVHFGNLFNGNKELGETTNRFFNENWKDILKEIKPAISESIAAVYQALINNVLSNIPQEELFAV</sequence>
<dbReference type="FunFam" id="3.15.10.30:FF:000001">
    <property type="entry name" value="Takeout-like protein 1"/>
    <property type="match status" value="1"/>
</dbReference>
<dbReference type="Gene3D" id="3.15.10.30">
    <property type="entry name" value="Haemolymph juvenile hormone binding protein"/>
    <property type="match status" value="1"/>
</dbReference>
<keyword evidence="2" id="KW-0090">Biological rhythms</keyword>
<evidence type="ECO:0000256" key="4">
    <source>
        <dbReference type="SAM" id="SignalP"/>
    </source>
</evidence>
<dbReference type="Proteomes" id="UP000183832">
    <property type="component" value="Unassembled WGS sequence"/>
</dbReference>
<dbReference type="PANTHER" id="PTHR11008">
    <property type="entry name" value="PROTEIN TAKEOUT-LIKE PROTEIN"/>
    <property type="match status" value="1"/>
</dbReference>